<organism evidence="10 11">
    <name type="scientific">Motilimonas pumila</name>
    <dbReference type="NCBI Taxonomy" id="2303987"/>
    <lineage>
        <taxon>Bacteria</taxon>
        <taxon>Pseudomonadati</taxon>
        <taxon>Pseudomonadota</taxon>
        <taxon>Gammaproteobacteria</taxon>
        <taxon>Alteromonadales</taxon>
        <taxon>Alteromonadales genera incertae sedis</taxon>
        <taxon>Motilimonas</taxon>
    </lineage>
</organism>
<feature type="transmembrane region" description="Helical" evidence="9">
    <location>
        <begin position="65"/>
        <end position="86"/>
    </location>
</feature>
<keyword evidence="4" id="KW-1003">Cell membrane</keyword>
<dbReference type="InterPro" id="IPR007334">
    <property type="entry name" value="UPF0208"/>
</dbReference>
<dbReference type="Proteomes" id="UP000283255">
    <property type="component" value="Unassembled WGS sequence"/>
</dbReference>
<keyword evidence="6 9" id="KW-0812">Transmembrane</keyword>
<comment type="subcellular location">
    <subcellularLocation>
        <location evidence="1">Cell inner membrane</location>
        <topology evidence="1">Multi-pass membrane protein</topology>
    </subcellularLocation>
</comment>
<accession>A0A418YFJ3</accession>
<evidence type="ECO:0000313" key="10">
    <source>
        <dbReference type="EMBL" id="RJG48157.1"/>
    </source>
</evidence>
<dbReference type="GO" id="GO:0005886">
    <property type="term" value="C:plasma membrane"/>
    <property type="evidence" value="ECO:0007669"/>
    <property type="project" value="UniProtKB-SubCell"/>
</dbReference>
<comment type="caution">
    <text evidence="10">The sequence shown here is derived from an EMBL/GenBank/DDBJ whole genome shotgun (WGS) entry which is preliminary data.</text>
</comment>
<evidence type="ECO:0000256" key="5">
    <source>
        <dbReference type="ARBA" id="ARBA00022519"/>
    </source>
</evidence>
<evidence type="ECO:0000313" key="11">
    <source>
        <dbReference type="Proteomes" id="UP000283255"/>
    </source>
</evidence>
<protein>
    <recommendedName>
        <fullName evidence="3">UPF0208 membrane protein YfbV</fullName>
    </recommendedName>
</protein>
<dbReference type="RefSeq" id="WP_119910383.1">
    <property type="nucleotide sequence ID" value="NZ_QZCH01000009.1"/>
</dbReference>
<keyword evidence="7 9" id="KW-1133">Transmembrane helix</keyword>
<keyword evidence="11" id="KW-1185">Reference proteome</keyword>
<evidence type="ECO:0000256" key="7">
    <source>
        <dbReference type="ARBA" id="ARBA00022989"/>
    </source>
</evidence>
<dbReference type="AlphaFoldDB" id="A0A418YFJ3"/>
<evidence type="ECO:0000256" key="3">
    <source>
        <dbReference type="ARBA" id="ARBA00018831"/>
    </source>
</evidence>
<evidence type="ECO:0000256" key="9">
    <source>
        <dbReference type="SAM" id="Phobius"/>
    </source>
</evidence>
<dbReference type="OrthoDB" id="7066670at2"/>
<evidence type="ECO:0000256" key="8">
    <source>
        <dbReference type="ARBA" id="ARBA00023136"/>
    </source>
</evidence>
<dbReference type="EMBL" id="QZCH01000009">
    <property type="protein sequence ID" value="RJG48157.1"/>
    <property type="molecule type" value="Genomic_DNA"/>
</dbReference>
<keyword evidence="8 9" id="KW-0472">Membrane</keyword>
<reference evidence="10 11" key="2">
    <citation type="submission" date="2019-01" db="EMBL/GenBank/DDBJ databases">
        <title>Motilimonas pumilus sp. nov., isolated from the gut of sea cucumber (Apostichopus japonicus).</title>
        <authorList>
            <person name="Wang F.-Q."/>
            <person name="Ren L.-H."/>
            <person name="Lin Y.-W."/>
            <person name="Sun G.-H."/>
            <person name="Du Z.-J."/>
            <person name="Zhao J.-X."/>
            <person name="Liu X.-J."/>
            <person name="Liu L.-J."/>
        </authorList>
    </citation>
    <scope>NUCLEOTIDE SEQUENCE [LARGE SCALE GENOMIC DNA]</scope>
    <source>
        <strain evidence="10 11">PLHSC7-2</strain>
    </source>
</reference>
<evidence type="ECO:0000256" key="6">
    <source>
        <dbReference type="ARBA" id="ARBA00022692"/>
    </source>
</evidence>
<proteinExistence type="inferred from homology"/>
<name>A0A418YFJ3_9GAMM</name>
<reference evidence="10 11" key="1">
    <citation type="submission" date="2018-09" db="EMBL/GenBank/DDBJ databases">
        <authorList>
            <person name="Wang F."/>
        </authorList>
    </citation>
    <scope>NUCLEOTIDE SEQUENCE [LARGE SCALE GENOMIC DNA]</scope>
    <source>
        <strain evidence="10 11">PLHSC7-2</strain>
    </source>
</reference>
<evidence type="ECO:0000256" key="4">
    <source>
        <dbReference type="ARBA" id="ARBA00022475"/>
    </source>
</evidence>
<evidence type="ECO:0000256" key="2">
    <source>
        <dbReference type="ARBA" id="ARBA00009474"/>
    </source>
</evidence>
<keyword evidence="5" id="KW-0997">Cell inner membrane</keyword>
<sequence>MMNVFGRKLQDGKDYMKLWPRRKELNGLFPENRIMQVTQFAEHSMPALAVLTLLIQYQFGADMFWPTSVVMVVFMLSLPLQGLFWLGNRANTRLPPSLANWYHELFAKLQQIEEPDIDSVNKPKYRDLALVLKRGFKSLDKAFIKDS</sequence>
<gene>
    <name evidence="10" type="ORF">D1Z90_08810</name>
</gene>
<dbReference type="NCBIfam" id="NF002493">
    <property type="entry name" value="PRK01816.1"/>
    <property type="match status" value="1"/>
</dbReference>
<dbReference type="Pfam" id="PF04217">
    <property type="entry name" value="DUF412"/>
    <property type="match status" value="1"/>
</dbReference>
<comment type="similarity">
    <text evidence="2">Belongs to the UPF0208 family.</text>
</comment>
<evidence type="ECO:0000256" key="1">
    <source>
        <dbReference type="ARBA" id="ARBA00004429"/>
    </source>
</evidence>